<dbReference type="InterPro" id="IPR007460">
    <property type="entry name" value="BrnT_toxin"/>
</dbReference>
<dbReference type="Gene3D" id="3.10.450.530">
    <property type="entry name" value="Ribonuclease toxin, BrnT, of type II toxin-antitoxin system"/>
    <property type="match status" value="1"/>
</dbReference>
<accession>A0A1F5G7B6</accession>
<gene>
    <name evidence="1" type="ORF">A3D04_03385</name>
</gene>
<evidence type="ECO:0000313" key="2">
    <source>
        <dbReference type="Proteomes" id="UP000177369"/>
    </source>
</evidence>
<protein>
    <recommendedName>
        <fullName evidence="3">BrnT family toxin</fullName>
    </recommendedName>
</protein>
<dbReference type="Pfam" id="PF04365">
    <property type="entry name" value="BrnT_toxin"/>
    <property type="match status" value="1"/>
</dbReference>
<organism evidence="1 2">
    <name type="scientific">Candidatus Curtissbacteria bacterium RIFCSPHIGHO2_02_FULL_40_16b</name>
    <dbReference type="NCBI Taxonomy" id="1797714"/>
    <lineage>
        <taxon>Bacteria</taxon>
        <taxon>Candidatus Curtissiibacteriota</taxon>
    </lineage>
</organism>
<evidence type="ECO:0008006" key="3">
    <source>
        <dbReference type="Google" id="ProtNLM"/>
    </source>
</evidence>
<dbReference type="STRING" id="1797714.A3D04_03385"/>
<sequence>MSSLNDVAGFEWDEANIAHIARHNVTPEEAEEVFFDKDNALDEDIKHSTLEKRLIIIGKTQKGRLLYQIFTRRGDKIRVISSRDINKQELALYE</sequence>
<reference evidence="1 2" key="1">
    <citation type="journal article" date="2016" name="Nat. Commun.">
        <title>Thousands of microbial genomes shed light on interconnected biogeochemical processes in an aquifer system.</title>
        <authorList>
            <person name="Anantharaman K."/>
            <person name="Brown C.T."/>
            <person name="Hug L.A."/>
            <person name="Sharon I."/>
            <person name="Castelle C.J."/>
            <person name="Probst A.J."/>
            <person name="Thomas B.C."/>
            <person name="Singh A."/>
            <person name="Wilkins M.J."/>
            <person name="Karaoz U."/>
            <person name="Brodie E.L."/>
            <person name="Williams K.H."/>
            <person name="Hubbard S.S."/>
            <person name="Banfield J.F."/>
        </authorList>
    </citation>
    <scope>NUCLEOTIDE SEQUENCE [LARGE SCALE GENOMIC DNA]</scope>
</reference>
<name>A0A1F5G7B6_9BACT</name>
<comment type="caution">
    <text evidence="1">The sequence shown here is derived from an EMBL/GenBank/DDBJ whole genome shotgun (WGS) entry which is preliminary data.</text>
</comment>
<dbReference type="InterPro" id="IPR038573">
    <property type="entry name" value="BrnT_sf"/>
</dbReference>
<dbReference type="AlphaFoldDB" id="A0A1F5G7B6"/>
<dbReference type="Proteomes" id="UP000177369">
    <property type="component" value="Unassembled WGS sequence"/>
</dbReference>
<proteinExistence type="predicted"/>
<evidence type="ECO:0000313" key="1">
    <source>
        <dbReference type="EMBL" id="OGD87715.1"/>
    </source>
</evidence>
<dbReference type="EMBL" id="MFBD01000044">
    <property type="protein sequence ID" value="OGD87715.1"/>
    <property type="molecule type" value="Genomic_DNA"/>
</dbReference>